<feature type="compositionally biased region" description="Polar residues" evidence="1">
    <location>
        <begin position="287"/>
        <end position="296"/>
    </location>
</feature>
<feature type="compositionally biased region" description="Basic and acidic residues" evidence="1">
    <location>
        <begin position="689"/>
        <end position="705"/>
    </location>
</feature>
<dbReference type="Proteomes" id="UP000075883">
    <property type="component" value="Unassembled WGS sequence"/>
</dbReference>
<dbReference type="VEuPathDB" id="VectorBase:ACUA027685"/>
<feature type="compositionally biased region" description="Polar residues" evidence="1">
    <location>
        <begin position="1608"/>
        <end position="1626"/>
    </location>
</feature>
<keyword evidence="3" id="KW-1185">Reference proteome</keyword>
<feature type="region of interest" description="Disordered" evidence="1">
    <location>
        <begin position="1948"/>
        <end position="1980"/>
    </location>
</feature>
<name>A0A182MW34_9DIPT</name>
<feature type="compositionally biased region" description="Low complexity" evidence="1">
    <location>
        <begin position="756"/>
        <end position="781"/>
    </location>
</feature>
<feature type="region of interest" description="Disordered" evidence="1">
    <location>
        <begin position="200"/>
        <end position="232"/>
    </location>
</feature>
<feature type="compositionally biased region" description="Low complexity" evidence="1">
    <location>
        <begin position="1189"/>
        <end position="1202"/>
    </location>
</feature>
<feature type="compositionally biased region" description="Low complexity" evidence="1">
    <location>
        <begin position="487"/>
        <end position="502"/>
    </location>
</feature>
<feature type="region of interest" description="Disordered" evidence="1">
    <location>
        <begin position="1445"/>
        <end position="1551"/>
    </location>
</feature>
<feature type="compositionally biased region" description="Gly residues" evidence="1">
    <location>
        <begin position="960"/>
        <end position="973"/>
    </location>
</feature>
<feature type="compositionally biased region" description="Polar residues" evidence="1">
    <location>
        <begin position="1465"/>
        <end position="1490"/>
    </location>
</feature>
<organism evidence="2 3">
    <name type="scientific">Anopheles culicifacies</name>
    <dbReference type="NCBI Taxonomy" id="139723"/>
    <lineage>
        <taxon>Eukaryota</taxon>
        <taxon>Metazoa</taxon>
        <taxon>Ecdysozoa</taxon>
        <taxon>Arthropoda</taxon>
        <taxon>Hexapoda</taxon>
        <taxon>Insecta</taxon>
        <taxon>Pterygota</taxon>
        <taxon>Neoptera</taxon>
        <taxon>Endopterygota</taxon>
        <taxon>Diptera</taxon>
        <taxon>Nematocera</taxon>
        <taxon>Culicoidea</taxon>
        <taxon>Culicidae</taxon>
        <taxon>Anophelinae</taxon>
        <taxon>Anopheles</taxon>
        <taxon>culicifacies species complex</taxon>
    </lineage>
</organism>
<feature type="region of interest" description="Disordered" evidence="1">
    <location>
        <begin position="1645"/>
        <end position="1681"/>
    </location>
</feature>
<feature type="region of interest" description="Disordered" evidence="1">
    <location>
        <begin position="1083"/>
        <end position="1112"/>
    </location>
</feature>
<feature type="compositionally biased region" description="Basic and acidic residues" evidence="1">
    <location>
        <begin position="785"/>
        <end position="796"/>
    </location>
</feature>
<dbReference type="EnsemblMetazoa" id="ACUA027685-RA">
    <property type="protein sequence ID" value="ACUA027685-PA"/>
    <property type="gene ID" value="ACUA027685"/>
</dbReference>
<feature type="compositionally biased region" description="Basic and acidic residues" evidence="1">
    <location>
        <begin position="722"/>
        <end position="741"/>
    </location>
</feature>
<feature type="region of interest" description="Disordered" evidence="1">
    <location>
        <begin position="1134"/>
        <end position="1165"/>
    </location>
</feature>
<dbReference type="PANTHER" id="PTHR23353">
    <property type="entry name" value="RAB-GAP/TBC-RELATED"/>
    <property type="match status" value="1"/>
</dbReference>
<evidence type="ECO:0000313" key="3">
    <source>
        <dbReference type="Proteomes" id="UP000075883"/>
    </source>
</evidence>
<feature type="region of interest" description="Disordered" evidence="1">
    <location>
        <begin position="1225"/>
        <end position="1253"/>
    </location>
</feature>
<feature type="compositionally biased region" description="Low complexity" evidence="1">
    <location>
        <begin position="1144"/>
        <end position="1165"/>
    </location>
</feature>
<feature type="region of interest" description="Disordered" evidence="1">
    <location>
        <begin position="1265"/>
        <end position="1288"/>
    </location>
</feature>
<feature type="region of interest" description="Disordered" evidence="1">
    <location>
        <begin position="1"/>
        <end position="70"/>
    </location>
</feature>
<dbReference type="STRING" id="139723.A0A182MW34"/>
<feature type="compositionally biased region" description="Polar residues" evidence="1">
    <location>
        <begin position="840"/>
        <end position="862"/>
    </location>
</feature>
<feature type="compositionally biased region" description="Low complexity" evidence="1">
    <location>
        <begin position="1491"/>
        <end position="1500"/>
    </location>
</feature>
<reference evidence="3" key="1">
    <citation type="submission" date="2013-09" db="EMBL/GenBank/DDBJ databases">
        <title>The Genome Sequence of Anopheles culicifacies species A.</title>
        <authorList>
            <consortium name="The Broad Institute Genomics Platform"/>
            <person name="Neafsey D.E."/>
            <person name="Besansky N."/>
            <person name="Howell P."/>
            <person name="Walton C."/>
            <person name="Young S.K."/>
            <person name="Zeng Q."/>
            <person name="Gargeya S."/>
            <person name="Fitzgerald M."/>
            <person name="Haas B."/>
            <person name="Abouelleil A."/>
            <person name="Allen A.W."/>
            <person name="Alvarado L."/>
            <person name="Arachchi H.M."/>
            <person name="Berlin A.M."/>
            <person name="Chapman S.B."/>
            <person name="Gainer-Dewar J."/>
            <person name="Goldberg J."/>
            <person name="Griggs A."/>
            <person name="Gujja S."/>
            <person name="Hansen M."/>
            <person name="Howarth C."/>
            <person name="Imamovic A."/>
            <person name="Ireland A."/>
            <person name="Larimer J."/>
            <person name="McCowan C."/>
            <person name="Murphy C."/>
            <person name="Pearson M."/>
            <person name="Poon T.W."/>
            <person name="Priest M."/>
            <person name="Roberts A."/>
            <person name="Saif S."/>
            <person name="Shea T."/>
            <person name="Sisk P."/>
            <person name="Sykes S."/>
            <person name="Wortman J."/>
            <person name="Nusbaum C."/>
            <person name="Birren B."/>
        </authorList>
    </citation>
    <scope>NUCLEOTIDE SEQUENCE [LARGE SCALE GENOMIC DNA]</scope>
    <source>
        <strain evidence="3">A-37</strain>
    </source>
</reference>
<evidence type="ECO:0000313" key="2">
    <source>
        <dbReference type="EnsemblMetazoa" id="ACUA027685-PA"/>
    </source>
</evidence>
<feature type="compositionally biased region" description="Gly residues" evidence="1">
    <location>
        <begin position="623"/>
        <end position="650"/>
    </location>
</feature>
<feature type="region of interest" description="Disordered" evidence="1">
    <location>
        <begin position="1376"/>
        <end position="1401"/>
    </location>
</feature>
<feature type="compositionally biased region" description="Low complexity" evidence="1">
    <location>
        <begin position="37"/>
        <end position="70"/>
    </location>
</feature>
<feature type="compositionally biased region" description="Low complexity" evidence="1">
    <location>
        <begin position="100"/>
        <end position="146"/>
    </location>
</feature>
<feature type="compositionally biased region" description="Low complexity" evidence="1">
    <location>
        <begin position="948"/>
        <end position="959"/>
    </location>
</feature>
<feature type="region of interest" description="Disordered" evidence="1">
    <location>
        <begin position="1588"/>
        <end position="1626"/>
    </location>
</feature>
<feature type="region of interest" description="Disordered" evidence="1">
    <location>
        <begin position="948"/>
        <end position="978"/>
    </location>
</feature>
<evidence type="ECO:0000256" key="1">
    <source>
        <dbReference type="SAM" id="MobiDB-lite"/>
    </source>
</evidence>
<accession>A0A182MW34</accession>
<feature type="region of interest" description="Disordered" evidence="1">
    <location>
        <begin position="1189"/>
        <end position="1208"/>
    </location>
</feature>
<feature type="compositionally biased region" description="Polar residues" evidence="1">
    <location>
        <begin position="147"/>
        <end position="159"/>
    </location>
</feature>
<feature type="region of interest" description="Disordered" evidence="1">
    <location>
        <begin position="991"/>
        <end position="1065"/>
    </location>
</feature>
<feature type="compositionally biased region" description="Polar residues" evidence="1">
    <location>
        <begin position="1760"/>
        <end position="1769"/>
    </location>
</feature>
<feature type="compositionally biased region" description="Low complexity" evidence="1">
    <location>
        <begin position="1335"/>
        <end position="1352"/>
    </location>
</feature>
<feature type="compositionally biased region" description="Gly residues" evidence="1">
    <location>
        <begin position="475"/>
        <end position="486"/>
    </location>
</feature>
<feature type="region of interest" description="Disordered" evidence="1">
    <location>
        <begin position="614"/>
        <end position="876"/>
    </location>
</feature>
<feature type="region of interest" description="Disordered" evidence="1">
    <location>
        <begin position="100"/>
        <end position="159"/>
    </location>
</feature>
<feature type="compositionally biased region" description="Basic and acidic residues" evidence="1">
    <location>
        <begin position="12"/>
        <end position="23"/>
    </location>
</feature>
<dbReference type="PANTHER" id="PTHR23353:SF23">
    <property type="entry name" value="PROTEIN HAIRLESS"/>
    <property type="match status" value="1"/>
</dbReference>
<feature type="compositionally biased region" description="Gly residues" evidence="1">
    <location>
        <begin position="1090"/>
        <end position="1102"/>
    </location>
</feature>
<reference evidence="2" key="2">
    <citation type="submission" date="2020-05" db="UniProtKB">
        <authorList>
            <consortium name="EnsemblMetazoa"/>
        </authorList>
    </citation>
    <scope>IDENTIFICATION</scope>
    <source>
        <strain evidence="2">A-37</strain>
    </source>
</reference>
<feature type="compositionally biased region" description="Basic residues" evidence="1">
    <location>
        <begin position="256"/>
        <end position="272"/>
    </location>
</feature>
<protein>
    <submittedName>
        <fullName evidence="2">Uncharacterized protein</fullName>
    </submittedName>
</protein>
<feature type="region of interest" description="Disordered" evidence="1">
    <location>
        <begin position="253"/>
        <end position="296"/>
    </location>
</feature>
<feature type="compositionally biased region" description="Basic residues" evidence="1">
    <location>
        <begin position="1504"/>
        <end position="1513"/>
    </location>
</feature>
<feature type="region of interest" description="Disordered" evidence="1">
    <location>
        <begin position="469"/>
        <end position="507"/>
    </location>
</feature>
<feature type="compositionally biased region" description="Low complexity" evidence="1">
    <location>
        <begin position="1948"/>
        <end position="1968"/>
    </location>
</feature>
<feature type="region of interest" description="Disordered" evidence="1">
    <location>
        <begin position="1319"/>
        <end position="1353"/>
    </location>
</feature>
<feature type="compositionally biased region" description="Polar residues" evidence="1">
    <location>
        <begin position="1319"/>
        <end position="1334"/>
    </location>
</feature>
<proteinExistence type="predicted"/>
<feature type="region of interest" description="Disordered" evidence="1">
    <location>
        <begin position="1745"/>
        <end position="1796"/>
    </location>
</feature>
<feature type="compositionally biased region" description="Low complexity" evidence="1">
    <location>
        <begin position="1525"/>
        <end position="1542"/>
    </location>
</feature>
<sequence>MAPSPELGQPKAPDKPAGTHETQHVGPSTSGEVTDRTCTAASPTGGSASSETDVNNSSSAAGTTNSSINSVNMKAGTSAASIGVPPVISTMAMSAATTTTTTTPATAVKVSSSSTSSALTPTSAAATATASHGKSAESSKNSSSPSTAGNNKDSHQQSLAQEPLATMNEDALKALLDEAITYKCPKDREHKSATFNELLSKTEREDQEQNFSFTSRPVHSKRASARPTQGGSLQDITEATKQEYGYTEYCSGSSLSHKRHGGGGHGGSRSKRQISSVSSRQREGGSLPSNVNETTTPSYICEQPFLNEVRRPLKSTSAKFTVKSNDYGALLQSAPLNAIGASDWGGIGGLAGEESQSNAASSETGVESTSIGFMRDGGVVVTGPVAAAHTVINMGELDSDEGPSGHRGFRELFSGHANNALQQNNHYESSADEIEMMGMGASNSSSAAGSIGCTATSGSRIGGSTVSTGTTITYGGTGVDTYGNGGTSSNSSTSSSSSNSSGANLVGSTPGAGGLSSAKKAFCYPKAQYTTQACLEIGQATNRPSSVHHVDKTVSLPMLETVQLGSTYPAVKCMIDSSKVDQSTIKSVLSSSNQFISTTRSSLTYPTIQQKFDENGNSVSQFGGSGSGGGLGTSGSGNQMGSGGGSGSGSGSKKPRKPKSDRNTVVVLGSGIASNSLTSGGIGTIDNGGEEKSKRKNEKKRDRAAKMKKSNSLEELSSCSRKKVEEENTRQNHVEKARAQETDPAVTLRNSKSKKSAQNAANAGSSSGGTTAASASNLAGTKDVSGGKRSERRSWGTEELSFFGNDATASSVQASGDDGMSSAPTGAGGGKGKKAKDHNVTSAVMNSTAGSKNSSSTATVSDLSGAINHNTKKRDSLRMSVESLSALGGGSVGASGESSDFLVVTKKKKTKKKAQTLGSEDVSNNNAAGASLINRRYQVAGPISGANYGRNTSNNNNNGGITGVGSGGNGGNSGRYQSSSHFAADREVYMNNDVSRRKSTSSVPPSEKSDSSDADSVHSLPIETNASRKQQQKQQNQQSKGKSNQQQHQQQQQQTSQQRQGSGLAASSQSYAAIARIANVEKAGSSTGANGSGLTAGVGDGSGNHAEGNSSTSANVNMIQDLNSSEAFPQLVESQQFHPHHHSQSSSSQLYTSSSSSSSQQQAQLQTLSHALCNNSGGIVHSSAANTNSAVSNSSVSNNSHVLGGNTTTTRATYSQSLLTAVNNSNDEGIKPQYASTSTTSGIVAGTNGGSSSSCNETVIGGTIAATNNAGHPPKSVPDSTKASLHKSKSVDNNDIYYSNEHYPALEKTVKSYHHARANNSADPSVVGSSVANPTNVASSKNTSKTSSTAVSGSNANSIMNTLSFGQVAASTVSGTQTSMSNAVGPANPTGTKKGKAKKDLSGHVVTVTTVAPVQQLTDAESASCNESWNHASAVVIDTDTQTSTMLPFDTRSPMNGGPGVNTIHFIQTSPQPQQQLGLGSTSSESQNVATITTNTTTGTSSGKRNKKDKQQHHSASSATEKKTGGSNSAGSGATSNPNSSNQATKNKNRPAVIIVNDNEPKSNEFTFGFDIDQELLFGDFSEEDRKLLEGDDSCPEPPKSKGKQQRRNSAATGVESIQQQPNSNTTAVQTTDLDFTLVQQQQSAASLSPTATQNDARNSSIIKASPSSGSSSVSSSSASLSSATTCNSYQQQQQPIAAIPVVQMAIVDQPSDATETPIDATVAGANIFQQPPPVDSSLLLRTIYTQPPPTLPPQHLNPAQSATSNRPQSVRHHPQQQPPLHHQHQHHHNQYALPPPVMAPVTGAVPTVAAAVAVPVKDVNANAAVPPVVAVPAGHLITVPPPPLSSTLAIVPTYGGTAVLLSAASALPPVAVTAPLVAAAAPALIVAQPPVSKELANATPIVQNDVANNNIAPHNTSQTVAVTNNNSVAQSYHQQQLSKVQIMTVDTAAQTQSTPSPSQQSSSSSASVEPTKTPQPMVREKMKEINLRFIAPEEVHTTEYNHDKIVFFVGTAWEDAICGSHGTTKYYEGQ</sequence>
<feature type="compositionally biased region" description="Low complexity" evidence="1">
    <location>
        <begin position="1027"/>
        <end position="1062"/>
    </location>
</feature>
<dbReference type="EMBL" id="AXCM01002947">
    <property type="status" value="NOT_ANNOTATED_CDS"/>
    <property type="molecule type" value="Genomic_DNA"/>
</dbReference>
<dbReference type="InterPro" id="IPR053019">
    <property type="entry name" value="GATA_zinc_finger"/>
</dbReference>